<dbReference type="InterPro" id="IPR044821">
    <property type="entry name" value="At1g28695/At4g15970-like"/>
</dbReference>
<dbReference type="Pfam" id="PF03407">
    <property type="entry name" value="Nucleotid_trans"/>
    <property type="match status" value="1"/>
</dbReference>
<evidence type="ECO:0000313" key="4">
    <source>
        <dbReference type="EMBL" id="CAL1377096.1"/>
    </source>
</evidence>
<sequence>MAGEVDHNNGDVVIGKKTRSFLSLGVGSRYFPLRVGRMEISASAAAALGMGFFCLLLWVMVIYPSPSSTPPPAGPFSPATSPNPEDDTKMQQHDISEDPELIKVVQNAKMTTTAVGKGSLPPSEMVIITTINKAWAEPGSILDLFLESFWSGDGTQELVRHLVIVSLDQKAHQYCQAVHPHCYALTTPGVSFTGTPATFKSDEFMRMVWRRMEFYTSVLKLGIDFVFTDVDIVWFRNPFPHFHEDADFQIACDIYTGDDSELHYNSMNGGFGFVRSNDRARRFFQHWYDSRERFPGMHEQDVLNKIKDEPFIDEIGLRVKVLDTDHFGGICQPIKDLNVGCTMHATCCIGMESKIRALTAILQDWKHFSSSPPESRNSTSFAWKPERTGCWI</sequence>
<evidence type="ECO:0000313" key="5">
    <source>
        <dbReference type="Proteomes" id="UP001497516"/>
    </source>
</evidence>
<feature type="transmembrane region" description="Helical" evidence="2">
    <location>
        <begin position="40"/>
        <end position="63"/>
    </location>
</feature>
<dbReference type="AlphaFoldDB" id="A0AAV2DTS4"/>
<evidence type="ECO:0000256" key="2">
    <source>
        <dbReference type="SAM" id="Phobius"/>
    </source>
</evidence>
<reference evidence="4 5" key="1">
    <citation type="submission" date="2024-04" db="EMBL/GenBank/DDBJ databases">
        <authorList>
            <person name="Fracassetti M."/>
        </authorList>
    </citation>
    <scope>NUCLEOTIDE SEQUENCE [LARGE SCALE GENOMIC DNA]</scope>
</reference>
<keyword evidence="2" id="KW-0472">Membrane</keyword>
<gene>
    <name evidence="4" type="ORF">LTRI10_LOCUS18774</name>
</gene>
<dbReference type="PANTHER" id="PTHR46038">
    <property type="entry name" value="EXPRESSED PROTEIN-RELATED"/>
    <property type="match status" value="1"/>
</dbReference>
<evidence type="ECO:0000256" key="1">
    <source>
        <dbReference type="SAM" id="MobiDB-lite"/>
    </source>
</evidence>
<dbReference type="EMBL" id="OZ034816">
    <property type="protein sequence ID" value="CAL1377096.1"/>
    <property type="molecule type" value="Genomic_DNA"/>
</dbReference>
<proteinExistence type="predicted"/>
<dbReference type="Proteomes" id="UP001497516">
    <property type="component" value="Chromosome 3"/>
</dbReference>
<evidence type="ECO:0000259" key="3">
    <source>
        <dbReference type="Pfam" id="PF03407"/>
    </source>
</evidence>
<keyword evidence="2" id="KW-0812">Transmembrane</keyword>
<keyword evidence="2" id="KW-1133">Transmembrane helix</keyword>
<name>A0AAV2DTS4_9ROSI</name>
<dbReference type="InterPro" id="IPR005069">
    <property type="entry name" value="Nucl-diP-sugar_transferase"/>
</dbReference>
<feature type="region of interest" description="Disordered" evidence="1">
    <location>
        <begin position="70"/>
        <end position="93"/>
    </location>
</feature>
<feature type="domain" description="Nucleotide-diphospho-sugar transferase" evidence="3">
    <location>
        <begin position="158"/>
        <end position="358"/>
    </location>
</feature>
<organism evidence="4 5">
    <name type="scientific">Linum trigynum</name>
    <dbReference type="NCBI Taxonomy" id="586398"/>
    <lineage>
        <taxon>Eukaryota</taxon>
        <taxon>Viridiplantae</taxon>
        <taxon>Streptophyta</taxon>
        <taxon>Embryophyta</taxon>
        <taxon>Tracheophyta</taxon>
        <taxon>Spermatophyta</taxon>
        <taxon>Magnoliopsida</taxon>
        <taxon>eudicotyledons</taxon>
        <taxon>Gunneridae</taxon>
        <taxon>Pentapetalae</taxon>
        <taxon>rosids</taxon>
        <taxon>fabids</taxon>
        <taxon>Malpighiales</taxon>
        <taxon>Linaceae</taxon>
        <taxon>Linum</taxon>
    </lineage>
</organism>
<accession>A0AAV2DTS4</accession>
<dbReference type="PANTHER" id="PTHR46038:SF38">
    <property type="entry name" value="GLYCOSYLTRANSFERASE-RELATED"/>
    <property type="match status" value="1"/>
</dbReference>
<keyword evidence="5" id="KW-1185">Reference proteome</keyword>
<protein>
    <recommendedName>
        <fullName evidence="3">Nucleotide-diphospho-sugar transferase domain-containing protein</fullName>
    </recommendedName>
</protein>